<dbReference type="OrthoDB" id="6876592at2"/>
<gene>
    <name evidence="2" type="ORF">SAMN05216214_110132</name>
</gene>
<keyword evidence="1" id="KW-0472">Membrane</keyword>
<reference evidence="2 3" key="1">
    <citation type="submission" date="2016-10" db="EMBL/GenBank/DDBJ databases">
        <authorList>
            <person name="de Groot N.N."/>
        </authorList>
    </citation>
    <scope>NUCLEOTIDE SEQUENCE [LARGE SCALE GENOMIC DNA]</scope>
    <source>
        <strain evidence="2 3">JCM 19513</strain>
    </source>
</reference>
<dbReference type="RefSeq" id="WP_071870969.1">
    <property type="nucleotide sequence ID" value="NZ_FOAS01000010.1"/>
</dbReference>
<accession>A0A1H7P730</accession>
<protein>
    <submittedName>
        <fullName evidence="2">Fimbrial assembly protein (PilN)</fullName>
    </submittedName>
</protein>
<feature type="transmembrane region" description="Helical" evidence="1">
    <location>
        <begin position="21"/>
        <end position="43"/>
    </location>
</feature>
<dbReference type="STRING" id="1429083.GCA_001885685_01741"/>
<dbReference type="EMBL" id="FOAS01000010">
    <property type="protein sequence ID" value="SEL31055.1"/>
    <property type="molecule type" value="Genomic_DNA"/>
</dbReference>
<dbReference type="AlphaFoldDB" id="A0A1H7P730"/>
<keyword evidence="1" id="KW-1133">Transmembrane helix</keyword>
<organism evidence="2 3">
    <name type="scientific">Atopomonas hussainii</name>
    <dbReference type="NCBI Taxonomy" id="1429083"/>
    <lineage>
        <taxon>Bacteria</taxon>
        <taxon>Pseudomonadati</taxon>
        <taxon>Pseudomonadota</taxon>
        <taxon>Gammaproteobacteria</taxon>
        <taxon>Pseudomonadales</taxon>
        <taxon>Pseudomonadaceae</taxon>
        <taxon>Atopomonas</taxon>
    </lineage>
</organism>
<dbReference type="InterPro" id="IPR007813">
    <property type="entry name" value="PilN"/>
</dbReference>
<keyword evidence="3" id="KW-1185">Reference proteome</keyword>
<sequence length="199" mass="22614">MRNINLYRLERPRRQSTPLLRHAKLGAFVLVPLLIAHASWLGWQLQQAKQRTAQLRVGAELIQQEREQLEENFRLPVLDEALPLELAKAEAVNRELERLDDYLRLLDSAAVGGYASVLQGLSERHQQGIWLTRIELNEGLALLRLRGNASSQAQVKPYLDSLGGHGAFTGRLFRQFELKRDEAGFQHFSLSSDLQEATP</sequence>
<evidence type="ECO:0000256" key="1">
    <source>
        <dbReference type="SAM" id="Phobius"/>
    </source>
</evidence>
<dbReference type="Pfam" id="PF05137">
    <property type="entry name" value="PilN"/>
    <property type="match status" value="1"/>
</dbReference>
<evidence type="ECO:0000313" key="3">
    <source>
        <dbReference type="Proteomes" id="UP000185766"/>
    </source>
</evidence>
<name>A0A1H7P730_9GAMM</name>
<evidence type="ECO:0000313" key="2">
    <source>
        <dbReference type="EMBL" id="SEL31055.1"/>
    </source>
</evidence>
<dbReference type="Proteomes" id="UP000185766">
    <property type="component" value="Unassembled WGS sequence"/>
</dbReference>
<proteinExistence type="predicted"/>
<keyword evidence="1" id="KW-0812">Transmembrane</keyword>